<evidence type="ECO:0000313" key="1">
    <source>
        <dbReference type="EMBL" id="KGK99050.1"/>
    </source>
</evidence>
<proteinExistence type="predicted"/>
<dbReference type="AlphaFoldDB" id="A0A099T1L7"/>
<comment type="caution">
    <text evidence="1">The sequence shown here is derived from an EMBL/GenBank/DDBJ whole genome shotgun (WGS) entry which is preliminary data.</text>
</comment>
<organism evidence="1 2">
    <name type="scientific">Methanococcoides methylutens</name>
    <dbReference type="NCBI Taxonomy" id="2226"/>
    <lineage>
        <taxon>Archaea</taxon>
        <taxon>Methanobacteriati</taxon>
        <taxon>Methanobacteriota</taxon>
        <taxon>Stenosarchaea group</taxon>
        <taxon>Methanomicrobia</taxon>
        <taxon>Methanosarcinales</taxon>
        <taxon>Methanosarcinaceae</taxon>
        <taxon>Methanococcoides</taxon>
    </lineage>
</organism>
<reference evidence="1 2" key="1">
    <citation type="submission" date="2014-09" db="EMBL/GenBank/DDBJ databases">
        <title>Draft genome sequence of an obligately methylotrophic methanogen, Methanococcoides methylutens, isolated from marine sediment.</title>
        <authorList>
            <person name="Guan Y."/>
            <person name="Ngugi D.K."/>
            <person name="Blom J."/>
            <person name="Ali S."/>
            <person name="Ferry J.G."/>
            <person name="Stingl U."/>
        </authorList>
    </citation>
    <scope>NUCLEOTIDE SEQUENCE [LARGE SCALE GENOMIC DNA]</scope>
    <source>
        <strain evidence="1 2">DSM 2657</strain>
    </source>
</reference>
<dbReference type="RefSeq" id="WP_048193475.1">
    <property type="nucleotide sequence ID" value="NZ_CAAGSM010000002.1"/>
</dbReference>
<dbReference type="InterPro" id="IPR016762">
    <property type="entry name" value="Methan_mark_17"/>
</dbReference>
<name>A0A099T1L7_METMT</name>
<dbReference type="Proteomes" id="UP000029859">
    <property type="component" value="Unassembled WGS sequence"/>
</dbReference>
<dbReference type="NCBIfam" id="TIGR03291">
    <property type="entry name" value="methan_mark_17"/>
    <property type="match status" value="1"/>
</dbReference>
<dbReference type="OrthoDB" id="52971at2157"/>
<protein>
    <submittedName>
        <fullName evidence="1">Methanogenesis marker protein 17</fullName>
    </submittedName>
</protein>
<gene>
    <name evidence="1" type="ORF">LI82_03185</name>
</gene>
<dbReference type="PIRSF" id="PIRSF019464">
    <property type="entry name" value="UCP019464"/>
    <property type="match status" value="1"/>
</dbReference>
<dbReference type="Pfam" id="PF09886">
    <property type="entry name" value="DUF2113"/>
    <property type="match status" value="1"/>
</dbReference>
<dbReference type="EMBL" id="JRHO01000009">
    <property type="protein sequence ID" value="KGK99050.1"/>
    <property type="molecule type" value="Genomic_DNA"/>
</dbReference>
<keyword evidence="2" id="KW-1185">Reference proteome</keyword>
<sequence length="203" mass="22904">MEPLEIFIVETTEPSEAKAYESIMKDIISELAFVRTIGRIKVRIRPEDSLFMMAIVLRSGLPPIKAKEISSTELDRPGSKVVITVTDEKTIPQFLEKLWAQFGRANVIQPQRNLIEVISDDLEATEDSIGDIVVDDPEKSLRERLADMAIRATPEGFRIRYHSLDGGKFIFVASEDTMQQEWIDEARVMLEDLTGDDFNGSSA</sequence>
<evidence type="ECO:0000313" key="2">
    <source>
        <dbReference type="Proteomes" id="UP000029859"/>
    </source>
</evidence>
<accession>A0A099T1L7</accession>